<dbReference type="SMART" id="SM01045">
    <property type="entry name" value="BURP"/>
    <property type="match status" value="1"/>
</dbReference>
<accession>A0A834ZGZ1</accession>
<dbReference type="OMA" id="RECESQA"/>
<dbReference type="EMBL" id="JABCRI010000006">
    <property type="protein sequence ID" value="KAF8405205.1"/>
    <property type="molecule type" value="Genomic_DNA"/>
</dbReference>
<evidence type="ECO:0000313" key="3">
    <source>
        <dbReference type="EMBL" id="KAF8405205.1"/>
    </source>
</evidence>
<evidence type="ECO:0000256" key="1">
    <source>
        <dbReference type="SAM" id="SignalP"/>
    </source>
</evidence>
<proteinExistence type="predicted"/>
<comment type="caution">
    <text evidence="3">The sequence shown here is derived from an EMBL/GenBank/DDBJ whole genome shotgun (WGS) entry which is preliminary data.</text>
</comment>
<feature type="domain" description="BURP" evidence="2">
    <location>
        <begin position="117"/>
        <end position="339"/>
    </location>
</feature>
<organism evidence="3 4">
    <name type="scientific">Tetracentron sinense</name>
    <name type="common">Spur-leaf</name>
    <dbReference type="NCBI Taxonomy" id="13715"/>
    <lineage>
        <taxon>Eukaryota</taxon>
        <taxon>Viridiplantae</taxon>
        <taxon>Streptophyta</taxon>
        <taxon>Embryophyta</taxon>
        <taxon>Tracheophyta</taxon>
        <taxon>Spermatophyta</taxon>
        <taxon>Magnoliopsida</taxon>
        <taxon>Trochodendrales</taxon>
        <taxon>Trochodendraceae</taxon>
        <taxon>Tetracentron</taxon>
    </lineage>
</organism>
<dbReference type="InterPro" id="IPR044816">
    <property type="entry name" value="BURP"/>
</dbReference>
<keyword evidence="4" id="KW-1185">Reference proteome</keyword>
<protein>
    <recommendedName>
        <fullName evidence="2">BURP domain-containing protein</fullName>
    </recommendedName>
</protein>
<dbReference type="Pfam" id="PF03181">
    <property type="entry name" value="BURP"/>
    <property type="match status" value="1"/>
</dbReference>
<dbReference type="OrthoDB" id="1909293at2759"/>
<dbReference type="PANTHER" id="PTHR31236">
    <property type="entry name" value="BURP DOMAIN PROTEIN USPL1-LIKE"/>
    <property type="match status" value="1"/>
</dbReference>
<dbReference type="Proteomes" id="UP000655225">
    <property type="component" value="Unassembled WGS sequence"/>
</dbReference>
<dbReference type="AlphaFoldDB" id="A0A834ZGZ1"/>
<feature type="chain" id="PRO_5032907716" description="BURP domain-containing protein" evidence="1">
    <location>
        <begin position="25"/>
        <end position="343"/>
    </location>
</feature>
<sequence>MGRGLGSWSLFFHVLIMMCAHGNAAREPLKVHWKGLTGHDHENKQLMEKQIYAEKEDDHNRGTNLLRLHSMDGDAMDDHLLTHRKQEDDDHKGINTKHIHAHHSSHMDHMDPSLNVFFIEKDLKIGKTMLIHFPNRDPSSSPHFLPKDEAISIPFSSTKLSHLLQVFSFSEGSPQAKAMEDTLRQCEHEPIKGETKFCATSLESMLDFARSIFGIGVHFKVLTTTHHKNSASKSQTSLLQNYTVLEVPTEIPASKMIACHTMPYPYAVFYCHHQKSESKVFKVSLGGEYGERVEAVVVCHMDTSAWGRDHVSFRVLGIEPGTPNVCHFFPADHLVWVPSPTSI</sequence>
<keyword evidence="1" id="KW-0732">Signal</keyword>
<evidence type="ECO:0000313" key="4">
    <source>
        <dbReference type="Proteomes" id="UP000655225"/>
    </source>
</evidence>
<evidence type="ECO:0000259" key="2">
    <source>
        <dbReference type="PROSITE" id="PS51277"/>
    </source>
</evidence>
<gene>
    <name evidence="3" type="ORF">HHK36_010105</name>
</gene>
<name>A0A834ZGZ1_TETSI</name>
<dbReference type="PANTHER" id="PTHR31236:SF32">
    <property type="entry name" value="BURP DOMAIN PROTEIN USPL1-LIKE"/>
    <property type="match status" value="1"/>
</dbReference>
<feature type="signal peptide" evidence="1">
    <location>
        <begin position="1"/>
        <end position="24"/>
    </location>
</feature>
<dbReference type="InterPro" id="IPR004873">
    <property type="entry name" value="BURP_dom"/>
</dbReference>
<reference evidence="3 4" key="1">
    <citation type="submission" date="2020-04" db="EMBL/GenBank/DDBJ databases">
        <title>Plant Genome Project.</title>
        <authorList>
            <person name="Zhang R.-G."/>
        </authorList>
    </citation>
    <scope>NUCLEOTIDE SEQUENCE [LARGE SCALE GENOMIC DNA]</scope>
    <source>
        <strain evidence="3">YNK0</strain>
        <tissue evidence="3">Leaf</tissue>
    </source>
</reference>
<dbReference type="PROSITE" id="PS51277">
    <property type="entry name" value="BURP"/>
    <property type="match status" value="1"/>
</dbReference>